<reference evidence="1 2" key="1">
    <citation type="submission" date="2017-08" db="EMBL/GenBank/DDBJ databases">
        <title>Genomic and metabolic characterisation of spoilage-associated Pseudomonas species.</title>
        <authorList>
            <person name="Stanborough T."/>
            <person name="Fegan N."/>
            <person name="Powell S.M."/>
            <person name="Singh T."/>
            <person name="Tamplin M.L."/>
            <person name="Chandry P.S."/>
        </authorList>
    </citation>
    <scope>NUCLEOTIDE SEQUENCE [LARGE SCALE GENOMIC DNA]</scope>
    <source>
        <strain evidence="1 2">F1820</strain>
    </source>
</reference>
<name>A0A266LRW7_PSEFR</name>
<organism evidence="1 2">
    <name type="scientific">Pseudomonas fragi</name>
    <dbReference type="NCBI Taxonomy" id="296"/>
    <lineage>
        <taxon>Bacteria</taxon>
        <taxon>Pseudomonadati</taxon>
        <taxon>Pseudomonadota</taxon>
        <taxon>Gammaproteobacteria</taxon>
        <taxon>Pseudomonadales</taxon>
        <taxon>Pseudomonadaceae</taxon>
        <taxon>Pseudomonas</taxon>
    </lineage>
</organism>
<accession>A0A266LRW7</accession>
<evidence type="ECO:0000313" key="2">
    <source>
        <dbReference type="Proteomes" id="UP000216113"/>
    </source>
</evidence>
<comment type="caution">
    <text evidence="1">The sequence shown here is derived from an EMBL/GenBank/DDBJ whole genome shotgun (WGS) entry which is preliminary data.</text>
</comment>
<proteinExistence type="predicted"/>
<dbReference type="AlphaFoldDB" id="A0A266LRW7"/>
<dbReference type="Proteomes" id="UP000216113">
    <property type="component" value="Unassembled WGS sequence"/>
</dbReference>
<dbReference type="EMBL" id="NQKL01000015">
    <property type="protein sequence ID" value="OZY40400.1"/>
    <property type="molecule type" value="Genomic_DNA"/>
</dbReference>
<sequence length="68" mass="7549">MPSREAERRFCGVGRPAWMPGEPRWAMDGPSRRAHGAKPARGYLSAVKAVRWGESAWVTLPLLQSDSL</sequence>
<gene>
    <name evidence="1" type="ORF">CJF43_17545</name>
</gene>
<evidence type="ECO:0000313" key="1">
    <source>
        <dbReference type="EMBL" id="OZY40400.1"/>
    </source>
</evidence>
<protein>
    <submittedName>
        <fullName evidence="1">Uncharacterized protein</fullName>
    </submittedName>
</protein>